<protein>
    <submittedName>
        <fullName evidence="4">Predicted metal-dependent peptidase</fullName>
    </submittedName>
</protein>
<feature type="domain" description="Putative metallopeptidase" evidence="3">
    <location>
        <begin position="49"/>
        <end position="132"/>
    </location>
</feature>
<dbReference type="AlphaFoldDB" id="A0A1M6JHH7"/>
<keyword evidence="5" id="KW-1185">Reference proteome</keyword>
<feature type="domain" description="VWA-like" evidence="2">
    <location>
        <begin position="307"/>
        <end position="444"/>
    </location>
</feature>
<sequence length="457" mass="53470">MAMEEKEDQPTTDNSMTNQPMVNQSAADKSTASQILLSSRTELSVYMRYLNLALSALKFEAKEGVRLMGTDGNSLYYDTNLLYEEYKSGRIWVNRAYLHQILHCIYRHPFRPYGNNKRLWDISCDIAMEYILDSFRYHCVRMSGTRYRRIFYENLKAKLKIPTAQAVYQLLEGLDMSDKEYEQLEFEFRKDDHSFWSEQEKKDVPLPGSPEQKWQDISEKLQTNLETQAQDMADDAEGFLEQLEIENRKKHDYRSFLRKFSVMKEEAVLDMDSYDLSFYTYGLSLYGNMPLIEYQESRESKRIEDFVIAVDTSMSCSGELVQEFLMQTYKVLKESESFFRKTNIHILQCDETIQSDELIQNEQQLEEYMNQLQLKGGGGTDFRPVFAYVGNLIKNKAFHHLKGLLYFTDGKGIYPGKKPPYDTAFVFLKEDYSDADVPPWAMKLILNTEDLKEASES</sequence>
<evidence type="ECO:0000313" key="4">
    <source>
        <dbReference type="EMBL" id="SHJ46141.1"/>
    </source>
</evidence>
<dbReference type="EMBL" id="FRAC01000006">
    <property type="protein sequence ID" value="SHJ46141.1"/>
    <property type="molecule type" value="Genomic_DNA"/>
</dbReference>
<dbReference type="CDD" id="cd00198">
    <property type="entry name" value="vWFA"/>
    <property type="match status" value="1"/>
</dbReference>
<dbReference type="Proteomes" id="UP000184386">
    <property type="component" value="Unassembled WGS sequence"/>
</dbReference>
<accession>A0A1M6JHH7</accession>
<dbReference type="Pfam" id="PF13203">
    <property type="entry name" value="DUF2201_N"/>
    <property type="match status" value="1"/>
</dbReference>
<organism evidence="4 5">
    <name type="scientific">Anaerocolumna jejuensis DSM 15929</name>
    <dbReference type="NCBI Taxonomy" id="1121322"/>
    <lineage>
        <taxon>Bacteria</taxon>
        <taxon>Bacillati</taxon>
        <taxon>Bacillota</taxon>
        <taxon>Clostridia</taxon>
        <taxon>Lachnospirales</taxon>
        <taxon>Lachnospiraceae</taxon>
        <taxon>Anaerocolumna</taxon>
    </lineage>
</organism>
<proteinExistence type="predicted"/>
<gene>
    <name evidence="4" type="ORF">SAMN02745136_00083</name>
</gene>
<dbReference type="PANTHER" id="PTHR38730">
    <property type="entry name" value="SLL7028 PROTEIN"/>
    <property type="match status" value="1"/>
</dbReference>
<evidence type="ECO:0000259" key="3">
    <source>
        <dbReference type="Pfam" id="PF13203"/>
    </source>
</evidence>
<evidence type="ECO:0000256" key="1">
    <source>
        <dbReference type="SAM" id="MobiDB-lite"/>
    </source>
</evidence>
<feature type="region of interest" description="Disordered" evidence="1">
    <location>
        <begin position="1"/>
        <end position="27"/>
    </location>
</feature>
<dbReference type="RefSeq" id="WP_330392466.1">
    <property type="nucleotide sequence ID" value="NZ_FRAC01000006.1"/>
</dbReference>
<dbReference type="Pfam" id="PF09967">
    <property type="entry name" value="DUF2201"/>
    <property type="match status" value="1"/>
</dbReference>
<dbReference type="STRING" id="1121322.SAMN02745136_00083"/>
<dbReference type="InterPro" id="IPR018698">
    <property type="entry name" value="VWA-like_dom"/>
</dbReference>
<dbReference type="InterPro" id="IPR025154">
    <property type="entry name" value="Put_metallopeptidase_dom"/>
</dbReference>
<name>A0A1M6JHH7_9FIRM</name>
<feature type="compositionally biased region" description="Polar residues" evidence="1">
    <location>
        <begin position="11"/>
        <end position="27"/>
    </location>
</feature>
<evidence type="ECO:0000259" key="2">
    <source>
        <dbReference type="Pfam" id="PF09967"/>
    </source>
</evidence>
<dbReference type="SUPFAM" id="SSF53300">
    <property type="entry name" value="vWA-like"/>
    <property type="match status" value="1"/>
</dbReference>
<dbReference type="PANTHER" id="PTHR38730:SF1">
    <property type="entry name" value="SLL7028 PROTEIN"/>
    <property type="match status" value="1"/>
</dbReference>
<reference evidence="4 5" key="1">
    <citation type="submission" date="2016-11" db="EMBL/GenBank/DDBJ databases">
        <authorList>
            <person name="Jaros S."/>
            <person name="Januszkiewicz K."/>
            <person name="Wedrychowicz H."/>
        </authorList>
    </citation>
    <scope>NUCLEOTIDE SEQUENCE [LARGE SCALE GENOMIC DNA]</scope>
    <source>
        <strain evidence="4 5">DSM 15929</strain>
    </source>
</reference>
<evidence type="ECO:0000313" key="5">
    <source>
        <dbReference type="Proteomes" id="UP000184386"/>
    </source>
</evidence>
<dbReference type="InterPro" id="IPR036465">
    <property type="entry name" value="vWFA_dom_sf"/>
</dbReference>